<dbReference type="CDD" id="cd12797">
    <property type="entry name" value="M23_peptidase"/>
    <property type="match status" value="1"/>
</dbReference>
<name>A0A1M4W6B2_9FLAO</name>
<reference evidence="2" key="1">
    <citation type="submission" date="2016-11" db="EMBL/GenBank/DDBJ databases">
        <authorList>
            <person name="Varghese N."/>
            <person name="Submissions S."/>
        </authorList>
    </citation>
    <scope>NUCLEOTIDE SEQUENCE [LARGE SCALE GENOMIC DNA]</scope>
    <source>
        <strain evidence="2">YR203</strain>
    </source>
</reference>
<dbReference type="Gene3D" id="2.70.70.10">
    <property type="entry name" value="Glucose Permease (Domain IIA)"/>
    <property type="match status" value="1"/>
</dbReference>
<dbReference type="GO" id="GO:0004222">
    <property type="term" value="F:metalloendopeptidase activity"/>
    <property type="evidence" value="ECO:0007669"/>
    <property type="project" value="TreeGrafter"/>
</dbReference>
<sequence>MISGNRNPVAGTTYYYEINALNLLGKLNSSYEWHVFKKNKNKTWRDITETPKTGKRVSYKFGEIAVGIEFEIKVYEIQPEPLPGTSGIKKLVGSIILIPVYGKVSKIDRVVLFNRNGKNVNKASYRDTLTAQAHCIAMFGKEIEFHLWEDDAPGGGHDPVVNKNNRHNKVYRAVVNENGIAEVKISLMSDERILRQMANKYLMIGDQDEGAYHEYYVTATYSGKIVGASQVNVDVVNPDYKKGKPAPYTPKFPSGHSGKKQTDPKGNILEAVFINDSGKELSKVAVGEKVRIRIHSKNMVGKYIQYVVWEYDAGAHDEIYRSGHIKIPADVCDTTSGFVIAKRLFEKGIDLPVGDPDADRQHYFIEIISIDLAAESQRFGVDSKGLMEVEKVRSPAMVKEEKVERSKGRECKSCQSVLTVNDLDEFMLASGHGSIINKSPYNLRIPSYIDYLNKYMTDFEINKNCYRIANFLGQIAKETKFWNYKEDFIYPSSRLKTKFNNFKTLTGKKFADDLGYKSSKSEITIEREVKIANWAYARGNKAIDLGNNVCPLNDIHNPEQDGYKYRGRGLIQLTGKKNYQGYQDWYNKSFTKTDLVKQDFMRNPDLLFQPKYIVLSAIYFWMKNKLNDFADKGISKEDVRKISNIINSGEDEETKSIRYDYVKSAHLMLSERDADCPIKIKNDTSLATNEWYDPVDNPQITLHNFRGDYDPDFSSFGEHRGRPHTGLDIFAINKKTKIYACLKGEIVYHSTIPGYGKTIILKVDKELLERYKKKYSLKYNKEFTKGNFYDSGKDRYILYAHLDSYEFKRKDVKAGDIIAISGVTGVAEGTHGPHLHIEFSSKMLPQKGDGYQYRCNPLYYITLMTGNLQLQKQYNKVNRSIDKI</sequence>
<dbReference type="PANTHER" id="PTHR21666">
    <property type="entry name" value="PEPTIDASE-RELATED"/>
    <property type="match status" value="1"/>
</dbReference>
<protein>
    <submittedName>
        <fullName evidence="1">Predicted chitinase</fullName>
    </submittedName>
</protein>
<dbReference type="InterPro" id="IPR023346">
    <property type="entry name" value="Lysozyme-like_dom_sf"/>
</dbReference>
<dbReference type="PANTHER" id="PTHR21666:SF270">
    <property type="entry name" value="MUREIN HYDROLASE ACTIVATOR ENVC"/>
    <property type="match status" value="1"/>
</dbReference>
<evidence type="ECO:0000313" key="2">
    <source>
        <dbReference type="Proteomes" id="UP000184108"/>
    </source>
</evidence>
<dbReference type="AlphaFoldDB" id="A0A1M4W6B2"/>
<dbReference type="SUPFAM" id="SSF53955">
    <property type="entry name" value="Lysozyme-like"/>
    <property type="match status" value="1"/>
</dbReference>
<dbReference type="Proteomes" id="UP000184108">
    <property type="component" value="Unassembled WGS sequence"/>
</dbReference>
<evidence type="ECO:0000313" key="1">
    <source>
        <dbReference type="EMBL" id="SHE76690.1"/>
    </source>
</evidence>
<gene>
    <name evidence="1" type="ORF">SAMN02787073_1079</name>
</gene>
<dbReference type="EMBL" id="FQVE01000001">
    <property type="protein sequence ID" value="SHE76690.1"/>
    <property type="molecule type" value="Genomic_DNA"/>
</dbReference>
<dbReference type="SUPFAM" id="SSF51261">
    <property type="entry name" value="Duplicated hybrid motif"/>
    <property type="match status" value="2"/>
</dbReference>
<accession>A0A1M4W6B2</accession>
<proteinExistence type="predicted"/>
<dbReference type="InterPro" id="IPR050570">
    <property type="entry name" value="Cell_wall_metabolism_enzyme"/>
</dbReference>
<dbReference type="Gene3D" id="1.10.530.10">
    <property type="match status" value="1"/>
</dbReference>
<dbReference type="InterPro" id="IPR011055">
    <property type="entry name" value="Dup_hybrid_motif"/>
</dbReference>
<organism evidence="1 2">
    <name type="scientific">Chryseobacterium vrystaatense</name>
    <dbReference type="NCBI Taxonomy" id="307480"/>
    <lineage>
        <taxon>Bacteria</taxon>
        <taxon>Pseudomonadati</taxon>
        <taxon>Bacteroidota</taxon>
        <taxon>Flavobacteriia</taxon>
        <taxon>Flavobacteriales</taxon>
        <taxon>Weeksellaceae</taxon>
        <taxon>Chryseobacterium group</taxon>
        <taxon>Chryseobacterium</taxon>
    </lineage>
</organism>